<keyword evidence="6 11" id="KW-0067">ATP-binding</keyword>
<dbReference type="CDD" id="cd03230">
    <property type="entry name" value="ABC_DR_subfamily_A"/>
    <property type="match status" value="1"/>
</dbReference>
<dbReference type="GO" id="GO:0046677">
    <property type="term" value="P:response to antibiotic"/>
    <property type="evidence" value="ECO:0007669"/>
    <property type="project" value="UniProtKB-KW"/>
</dbReference>
<dbReference type="PANTHER" id="PTHR42711">
    <property type="entry name" value="ABC TRANSPORTER ATP-BINDING PROTEIN"/>
    <property type="match status" value="1"/>
</dbReference>
<evidence type="ECO:0000256" key="5">
    <source>
        <dbReference type="ARBA" id="ARBA00022741"/>
    </source>
</evidence>
<name>A0A4Q5J516_9ACTN</name>
<comment type="subcellular location">
    <subcellularLocation>
        <location evidence="1">Cell membrane</location>
        <topology evidence="1">Peripheral membrane protein</topology>
    </subcellularLocation>
</comment>
<dbReference type="InterPro" id="IPR003439">
    <property type="entry name" value="ABC_transporter-like_ATP-bd"/>
</dbReference>
<keyword evidence="7" id="KW-1278">Translocase</keyword>
<organism evidence="11 12">
    <name type="scientific">Nocardioides iriomotensis</name>
    <dbReference type="NCBI Taxonomy" id="715784"/>
    <lineage>
        <taxon>Bacteria</taxon>
        <taxon>Bacillati</taxon>
        <taxon>Actinomycetota</taxon>
        <taxon>Actinomycetes</taxon>
        <taxon>Propionibacteriales</taxon>
        <taxon>Nocardioidaceae</taxon>
        <taxon>Nocardioides</taxon>
    </lineage>
</organism>
<evidence type="ECO:0000313" key="12">
    <source>
        <dbReference type="Proteomes" id="UP000291189"/>
    </source>
</evidence>
<keyword evidence="3" id="KW-0813">Transport</keyword>
<dbReference type="Proteomes" id="UP000291189">
    <property type="component" value="Unassembled WGS sequence"/>
</dbReference>
<dbReference type="Gene3D" id="3.40.50.300">
    <property type="entry name" value="P-loop containing nucleotide triphosphate hydrolases"/>
    <property type="match status" value="1"/>
</dbReference>
<dbReference type="GO" id="GO:0005886">
    <property type="term" value="C:plasma membrane"/>
    <property type="evidence" value="ECO:0007669"/>
    <property type="project" value="UniProtKB-SubCell"/>
</dbReference>
<comment type="caution">
    <text evidence="11">The sequence shown here is derived from an EMBL/GenBank/DDBJ whole genome shotgun (WGS) entry which is preliminary data.</text>
</comment>
<evidence type="ECO:0000256" key="8">
    <source>
        <dbReference type="ARBA" id="ARBA00023136"/>
    </source>
</evidence>
<evidence type="ECO:0000256" key="4">
    <source>
        <dbReference type="ARBA" id="ARBA00022475"/>
    </source>
</evidence>
<comment type="similarity">
    <text evidence="2">Belongs to the ABC transporter superfamily.</text>
</comment>
<dbReference type="Pfam" id="PF00005">
    <property type="entry name" value="ABC_tran"/>
    <property type="match status" value="1"/>
</dbReference>
<dbReference type="FunFam" id="3.40.50.300:FF:000589">
    <property type="entry name" value="ABC transporter, ATP-binding subunit"/>
    <property type="match status" value="1"/>
</dbReference>
<evidence type="ECO:0000256" key="9">
    <source>
        <dbReference type="ARBA" id="ARBA00023251"/>
    </source>
</evidence>
<dbReference type="EMBL" id="SDPU01000020">
    <property type="protein sequence ID" value="RYU12868.1"/>
    <property type="molecule type" value="Genomic_DNA"/>
</dbReference>
<protein>
    <submittedName>
        <fullName evidence="11">ABC transporter ATP-binding protein</fullName>
    </submittedName>
</protein>
<dbReference type="OrthoDB" id="5193808at2"/>
<dbReference type="SMART" id="SM00382">
    <property type="entry name" value="AAA"/>
    <property type="match status" value="1"/>
</dbReference>
<dbReference type="GO" id="GO:0005524">
    <property type="term" value="F:ATP binding"/>
    <property type="evidence" value="ECO:0007669"/>
    <property type="project" value="UniProtKB-KW"/>
</dbReference>
<dbReference type="PROSITE" id="PS50893">
    <property type="entry name" value="ABC_TRANSPORTER_2"/>
    <property type="match status" value="1"/>
</dbReference>
<keyword evidence="5" id="KW-0547">Nucleotide-binding</keyword>
<dbReference type="PANTHER" id="PTHR42711:SF5">
    <property type="entry name" value="ABC TRANSPORTER ATP-BINDING PROTEIN NATA"/>
    <property type="match status" value="1"/>
</dbReference>
<keyword evidence="4" id="KW-1003">Cell membrane</keyword>
<gene>
    <name evidence="11" type="ORF">ETU37_07855</name>
</gene>
<dbReference type="InterPro" id="IPR027417">
    <property type="entry name" value="P-loop_NTPase"/>
</dbReference>
<sequence>MTSETAQSGVAIEATGLRKVYGDLVAVDDVSFSVGSGEIFGILGPNGAGKTTILEMVEGLRRPDAGSCTLLGEASWPRNQRLLPRIGVQLQASAFFERLTAREQLRTFASLYGVGPAQADAWLERVGLGEKADTRTEKLSGGQVQRLAIACALVHEPELVFLDEPTAAIDPQARRNLWDLLRSLNAEGRTLVLTTHYLDEAEALCDRVAIMDRGSILQLDAPAALVRGLDAPVRIFVAPHQVTLDEAAAIEGVDEAVDDESTIVVSTRRPSEVLAELAARGALEGLQVRAATLEDVFLDLTGREYRA</sequence>
<dbReference type="InterPro" id="IPR050763">
    <property type="entry name" value="ABC_transporter_ATP-binding"/>
</dbReference>
<evidence type="ECO:0000259" key="10">
    <source>
        <dbReference type="PROSITE" id="PS50893"/>
    </source>
</evidence>
<accession>A0A4Q5J516</accession>
<reference evidence="11 12" key="1">
    <citation type="submission" date="2019-01" db="EMBL/GenBank/DDBJ databases">
        <title>Nocardioides guangzhouensis sp. nov., an actinobacterium isolated from soil.</title>
        <authorList>
            <person name="Fu Y."/>
            <person name="Cai Y."/>
            <person name="Lin Z."/>
            <person name="Chen P."/>
        </authorList>
    </citation>
    <scope>NUCLEOTIDE SEQUENCE [LARGE SCALE GENOMIC DNA]</scope>
    <source>
        <strain evidence="11 12">NBRC 105384</strain>
    </source>
</reference>
<dbReference type="InterPro" id="IPR003593">
    <property type="entry name" value="AAA+_ATPase"/>
</dbReference>
<proteinExistence type="inferred from homology"/>
<evidence type="ECO:0000256" key="7">
    <source>
        <dbReference type="ARBA" id="ARBA00022967"/>
    </source>
</evidence>
<evidence type="ECO:0000256" key="1">
    <source>
        <dbReference type="ARBA" id="ARBA00004202"/>
    </source>
</evidence>
<keyword evidence="8" id="KW-0472">Membrane</keyword>
<evidence type="ECO:0000256" key="3">
    <source>
        <dbReference type="ARBA" id="ARBA00022448"/>
    </source>
</evidence>
<dbReference type="RefSeq" id="WP_129986687.1">
    <property type="nucleotide sequence ID" value="NZ_SDPU01000020.1"/>
</dbReference>
<keyword evidence="9" id="KW-0046">Antibiotic resistance</keyword>
<dbReference type="GO" id="GO:0016887">
    <property type="term" value="F:ATP hydrolysis activity"/>
    <property type="evidence" value="ECO:0007669"/>
    <property type="project" value="InterPro"/>
</dbReference>
<dbReference type="SUPFAM" id="SSF52540">
    <property type="entry name" value="P-loop containing nucleoside triphosphate hydrolases"/>
    <property type="match status" value="1"/>
</dbReference>
<dbReference type="AlphaFoldDB" id="A0A4Q5J516"/>
<feature type="domain" description="ABC transporter" evidence="10">
    <location>
        <begin position="12"/>
        <end position="238"/>
    </location>
</feature>
<evidence type="ECO:0000256" key="6">
    <source>
        <dbReference type="ARBA" id="ARBA00022840"/>
    </source>
</evidence>
<evidence type="ECO:0000256" key="2">
    <source>
        <dbReference type="ARBA" id="ARBA00005417"/>
    </source>
</evidence>
<evidence type="ECO:0000313" key="11">
    <source>
        <dbReference type="EMBL" id="RYU12868.1"/>
    </source>
</evidence>
<keyword evidence="12" id="KW-1185">Reference proteome</keyword>